<feature type="compositionally biased region" description="Polar residues" evidence="3">
    <location>
        <begin position="1250"/>
        <end position="1273"/>
    </location>
</feature>
<feature type="region of interest" description="Disordered" evidence="3">
    <location>
        <begin position="1157"/>
        <end position="1207"/>
    </location>
</feature>
<feature type="binding site" evidence="2">
    <location>
        <position position="1547"/>
    </location>
    <ligand>
        <name>Zn(2+)</name>
        <dbReference type="ChEBI" id="CHEBI:29105"/>
    </ligand>
</feature>
<feature type="region of interest" description="Disordered" evidence="3">
    <location>
        <begin position="1062"/>
        <end position="1105"/>
    </location>
</feature>
<sequence length="1758" mass="201304">MDASVKKRNKKRTIVGELVTKTVIFDGQGGARCPWCPYHQALYLMGNFHRHILARHPIEAVQAGFGECKPRRQPAEQIPESLAIFVRFDGAEVHCQIANGQCRYSQPAFNLRRFQRHICLLHPWEAMQQNLSIEKNGNIPKLYEMVVPFVTYDANGIQCRIDPNSSCLYQLPVLFSHTFKRHFLDHHPEHSELYGLYEDTVDCSAARGVRTKPLTHLIEEYVYLNDEWCHCKLDPGCDFSVKGFSTDKLLSHFRHKHTALAKAKGFFEKRQTKLDADFNVRIWKCVQKDADGKYYCRINGECSFMQRKFYSEKFLQHFRYQHREAAREKKLFKKQNENRGETKRRRGKSATKYAERVRPYTETDENGTHCRIAGPTCEYVQSPFRPNNLRRHFRNAHPKEAKEHGFFEGITIVKTELPHSTAGNQPKKRLLEKPNFIEMVTDCTTRDGEAICCKISADDCKYQQVKFDVISFVYHFRRDHPEEAKAKGFVNRVQVRKKVKEEVLDDPLDVTEEVGADDEDEETAMEASSGGDRKNPTSYEDLPSMGSLESIRQLVEENTLTVKNDVFCQISTAHCDFHRGLGFDAKDFVRHFRFKHPDEAREKGFFGKRDPCRMAAAKRQMSVRNLVTENVHVDEEGIHCMISETTCSVFQVAFNAGNFVRHFCKEHEQEAEAKGFMYRGRFFAKLKNWNTSTGCRNPRSAMRALVENHVSPSKFGYHCMLTEGNCKYVQRNFHYRNYFRHFTTVHPVEALAAGFVVGQAIQNERKLKHGRKSLTQLVKQNIEQDETGFRCRISAKKCPYVQKTIFCSSNFVRHFRAEHKKEARKIGFFRGVKVRKRPKANEWSETESEPDTEAKTVAQEVKMESFDLDHNEPETICPDTPQNDSPMRKKATMKELLEQYVTRTEDSVQCRIAGRPCRYVQRGVILYQNILRHFRTVHPIAARAAGFFNTRNATSKPDPEPVERINSQESDTRDATTESFTREESQPEVTCPDTSSAKLRITIKSGGRITQKMLAENYIFRDEDGVHCRLSRWPCRHVQKGPYQYSNFLRHFRVMHPKEAKNAGFLSETSEPETDSEPEPDGEDQPVDPDLSEDERGKAKSGQPSLRRLTKKFVVKNAKGIHCRISSLPCRYVQKGTYKYTNFVRHFRTEHTAEASEAGFFRDRSEESEHETAEQEDADPDIDHNEASESENETAGQADVDPDVPLELDLGSETSLIEPRKAEFSKTGDDVSEPGLKSVGCISYDSITQDETMDSFTTERSQSENSEASNVQESQRRKPNFTMLAEKYILRNEKGIHCRISPWPCKYVQRSTYVPGNLVRHFRTNHPTEARKAGFFQRKLDNSESEPEPAPIEDVSLNSTTFEKDQQKSPCPGKSEARPKKIKRSDGTPTLTALTKKCTVRSEEGVHCRIVEFPPCGYVQRSGYIVGNFVRHFRNEHPEEAREIGFFKEPSATELESNQLELPFEFDPQDPPTGSLVLGGCQPEEPSLDTPHDDPALYCRLCFSVNLPLSPIFSGPDSEDNPLVESIEECISVRLTAEDDAWICPECSQKLVDFQHFRQLSRIHDSAVREKKQRLTATLRNSAGALVVANETDSFYVEIVKQETPTEPPATKEKPSATATEPCDDQKPFIELPDGTFSCRLCPETFPSLGPTMEHFISAHSETMHTNGVLSVDSPDKPPFKAITIDNVQYLKCTDCDTLTEQGEAIIEHRERFHTGKQTRPTIRCDRVACEQFFMDNPAYRRHLEIVHGVSDSSEGGS</sequence>
<evidence type="ECO:0000259" key="5">
    <source>
        <dbReference type="PROSITE" id="PS51915"/>
    </source>
</evidence>
<keyword evidence="2" id="KW-0862">Zinc</keyword>
<evidence type="ECO:0000256" key="2">
    <source>
        <dbReference type="PROSITE-ProRule" id="PRU01263"/>
    </source>
</evidence>
<keyword evidence="1" id="KW-0863">Zinc-finger</keyword>
<proteinExistence type="predicted"/>
<feature type="compositionally biased region" description="Basic and acidic residues" evidence="3">
    <location>
        <begin position="970"/>
        <end position="985"/>
    </location>
</feature>
<dbReference type="InterPro" id="IPR012934">
    <property type="entry name" value="Znf_AD"/>
</dbReference>
<dbReference type="PROSITE" id="PS50157">
    <property type="entry name" value="ZINC_FINGER_C2H2_2"/>
    <property type="match status" value="1"/>
</dbReference>
<dbReference type="SUPFAM" id="SSF57716">
    <property type="entry name" value="Glucocorticoid receptor-like (DNA-binding domain)"/>
    <property type="match status" value="1"/>
</dbReference>
<feature type="region of interest" description="Disordered" evidence="3">
    <location>
        <begin position="1340"/>
        <end position="1388"/>
    </location>
</feature>
<evidence type="ECO:0000256" key="1">
    <source>
        <dbReference type="PROSITE-ProRule" id="PRU00042"/>
    </source>
</evidence>
<feature type="region of interest" description="Disordered" evidence="3">
    <location>
        <begin position="1250"/>
        <end position="1279"/>
    </location>
</feature>
<feature type="region of interest" description="Disordered" evidence="3">
    <location>
        <begin position="951"/>
        <end position="994"/>
    </location>
</feature>
<protein>
    <submittedName>
        <fullName evidence="6">Uncharacterized protein</fullName>
    </submittedName>
</protein>
<feature type="region of interest" description="Disordered" evidence="3">
    <location>
        <begin position="333"/>
        <end position="358"/>
    </location>
</feature>
<dbReference type="Pfam" id="PF07776">
    <property type="entry name" value="zf-AD"/>
    <property type="match status" value="1"/>
</dbReference>
<feature type="binding site" evidence="2">
    <location>
        <position position="1544"/>
    </location>
    <ligand>
        <name>Zn(2+)</name>
        <dbReference type="ChEBI" id="CHEBI:29105"/>
    </ligand>
</feature>
<keyword evidence="2" id="KW-0479">Metal-binding</keyword>
<dbReference type="SMART" id="SM00868">
    <property type="entry name" value="zf-AD"/>
    <property type="match status" value="1"/>
</dbReference>
<feature type="binding site" evidence="2">
    <location>
        <position position="1502"/>
    </location>
    <ligand>
        <name>Zn(2+)</name>
        <dbReference type="ChEBI" id="CHEBI:29105"/>
    </ligand>
</feature>
<accession>A0A1Q3EZG8</accession>
<evidence type="ECO:0000313" key="6">
    <source>
        <dbReference type="EMBL" id="JAV20700.1"/>
    </source>
</evidence>
<feature type="domain" description="C2H2-type" evidence="4">
    <location>
        <begin position="1691"/>
        <end position="1719"/>
    </location>
</feature>
<feature type="region of interest" description="Disordered" evidence="3">
    <location>
        <begin position="508"/>
        <end position="543"/>
    </location>
</feature>
<feature type="compositionally biased region" description="Basic and acidic residues" evidence="3">
    <location>
        <begin position="1157"/>
        <end position="1173"/>
    </location>
</feature>
<feature type="region of interest" description="Disordered" evidence="3">
    <location>
        <begin position="1602"/>
        <end position="1625"/>
    </location>
</feature>
<feature type="domain" description="ZAD" evidence="5">
    <location>
        <begin position="1497"/>
        <end position="1571"/>
    </location>
</feature>
<feature type="compositionally biased region" description="Acidic residues" evidence="3">
    <location>
        <begin position="1070"/>
        <end position="1093"/>
    </location>
</feature>
<dbReference type="PROSITE" id="PS00028">
    <property type="entry name" value="ZINC_FINGER_C2H2_1"/>
    <property type="match status" value="2"/>
</dbReference>
<dbReference type="SMART" id="SM00355">
    <property type="entry name" value="ZnF_C2H2"/>
    <property type="match status" value="7"/>
</dbReference>
<feature type="binding site" evidence="2">
    <location>
        <position position="1499"/>
    </location>
    <ligand>
        <name>Zn(2+)</name>
        <dbReference type="ChEBI" id="CHEBI:29105"/>
    </ligand>
</feature>
<organism evidence="6">
    <name type="scientific">Culex tarsalis</name>
    <name type="common">Encephalitis mosquito</name>
    <dbReference type="NCBI Taxonomy" id="7177"/>
    <lineage>
        <taxon>Eukaryota</taxon>
        <taxon>Metazoa</taxon>
        <taxon>Ecdysozoa</taxon>
        <taxon>Arthropoda</taxon>
        <taxon>Hexapoda</taxon>
        <taxon>Insecta</taxon>
        <taxon>Pterygota</taxon>
        <taxon>Neoptera</taxon>
        <taxon>Endopterygota</taxon>
        <taxon>Diptera</taxon>
        <taxon>Nematocera</taxon>
        <taxon>Culicoidea</taxon>
        <taxon>Culicidae</taxon>
        <taxon>Culicinae</taxon>
        <taxon>Culicini</taxon>
        <taxon>Culex</taxon>
        <taxon>Culex</taxon>
    </lineage>
</organism>
<evidence type="ECO:0000259" key="4">
    <source>
        <dbReference type="PROSITE" id="PS50157"/>
    </source>
</evidence>
<evidence type="ECO:0000256" key="3">
    <source>
        <dbReference type="SAM" id="MobiDB-lite"/>
    </source>
</evidence>
<name>A0A1Q3EZG8_CULTA</name>
<feature type="compositionally biased region" description="Acidic residues" evidence="3">
    <location>
        <begin position="508"/>
        <end position="524"/>
    </location>
</feature>
<dbReference type="GO" id="GO:0008270">
    <property type="term" value="F:zinc ion binding"/>
    <property type="evidence" value="ECO:0007669"/>
    <property type="project" value="UniProtKB-UniRule"/>
</dbReference>
<dbReference type="Gene3D" id="3.40.1800.20">
    <property type="match status" value="1"/>
</dbReference>
<dbReference type="InterPro" id="IPR013087">
    <property type="entry name" value="Znf_C2H2_type"/>
</dbReference>
<reference evidence="6" key="1">
    <citation type="submission" date="2017-01" db="EMBL/GenBank/DDBJ databases">
        <title>A deep insight into the sialotranscriptome of adult male and female Cluex tarsalis mosquitoes.</title>
        <authorList>
            <person name="Ribeiro J.M."/>
            <person name="Moreira F."/>
            <person name="Bernard K.A."/>
            <person name="Calvo E."/>
        </authorList>
    </citation>
    <scope>NUCLEOTIDE SEQUENCE</scope>
    <source>
        <strain evidence="6">Kern County</strain>
        <tissue evidence="6">Salivary glands</tissue>
    </source>
</reference>
<dbReference type="EMBL" id="GFDL01014345">
    <property type="protein sequence ID" value="JAV20700.1"/>
    <property type="molecule type" value="Transcribed_RNA"/>
</dbReference>
<dbReference type="GO" id="GO:0005634">
    <property type="term" value="C:nucleus"/>
    <property type="evidence" value="ECO:0007669"/>
    <property type="project" value="InterPro"/>
</dbReference>
<dbReference type="PROSITE" id="PS51915">
    <property type="entry name" value="ZAD"/>
    <property type="match status" value="1"/>
</dbReference>